<dbReference type="Pfam" id="PF08152">
    <property type="entry name" value="GUCT"/>
    <property type="match status" value="1"/>
</dbReference>
<dbReference type="Proteomes" id="UP000054558">
    <property type="component" value="Unassembled WGS sequence"/>
</dbReference>
<feature type="domain" description="Helicase ATP-binding" evidence="9">
    <location>
        <begin position="160"/>
        <end position="341"/>
    </location>
</feature>
<dbReference type="GO" id="GO:0005829">
    <property type="term" value="C:cytosol"/>
    <property type="evidence" value="ECO:0000318"/>
    <property type="project" value="GO_Central"/>
</dbReference>
<evidence type="ECO:0000313" key="12">
    <source>
        <dbReference type="Proteomes" id="UP000054558"/>
    </source>
</evidence>
<dbReference type="InterPro" id="IPR050079">
    <property type="entry name" value="DEAD_box_RNA_helicase"/>
</dbReference>
<feature type="compositionally biased region" description="Basic and acidic residues" evidence="8">
    <location>
        <begin position="724"/>
        <end position="736"/>
    </location>
</feature>
<dbReference type="InterPro" id="IPR027417">
    <property type="entry name" value="P-loop_NTPase"/>
</dbReference>
<evidence type="ECO:0000256" key="5">
    <source>
        <dbReference type="ARBA" id="ARBA00022806"/>
    </source>
</evidence>
<proteinExistence type="inferred from homology"/>
<dbReference type="AlphaFoldDB" id="A0A1Y1IMQ9"/>
<dbReference type="EC" id="3.6.4.13" evidence="2"/>
<evidence type="ECO:0000256" key="3">
    <source>
        <dbReference type="ARBA" id="ARBA00022741"/>
    </source>
</evidence>
<feature type="region of interest" description="Disordered" evidence="8">
    <location>
        <begin position="666"/>
        <end position="768"/>
    </location>
</feature>
<keyword evidence="12" id="KW-1185">Reference proteome</keyword>
<comment type="similarity">
    <text evidence="1">Belongs to the DEAD box helicase family. DDX21/DDX50 subfamily.</text>
</comment>
<dbReference type="GO" id="GO:0003724">
    <property type="term" value="F:RNA helicase activity"/>
    <property type="evidence" value="ECO:0000318"/>
    <property type="project" value="GO_Central"/>
</dbReference>
<reference evidence="11 12" key="1">
    <citation type="journal article" date="2014" name="Nat. Commun.">
        <title>Klebsormidium flaccidum genome reveals primary factors for plant terrestrial adaptation.</title>
        <authorList>
            <person name="Hori K."/>
            <person name="Maruyama F."/>
            <person name="Fujisawa T."/>
            <person name="Togashi T."/>
            <person name="Yamamoto N."/>
            <person name="Seo M."/>
            <person name="Sato S."/>
            <person name="Yamada T."/>
            <person name="Mori H."/>
            <person name="Tajima N."/>
            <person name="Moriyama T."/>
            <person name="Ikeuchi M."/>
            <person name="Watanabe M."/>
            <person name="Wada H."/>
            <person name="Kobayashi K."/>
            <person name="Saito M."/>
            <person name="Masuda T."/>
            <person name="Sasaki-Sekimoto Y."/>
            <person name="Mashiguchi K."/>
            <person name="Awai K."/>
            <person name="Shimojima M."/>
            <person name="Masuda S."/>
            <person name="Iwai M."/>
            <person name="Nobusawa T."/>
            <person name="Narise T."/>
            <person name="Kondo S."/>
            <person name="Saito H."/>
            <person name="Sato R."/>
            <person name="Murakawa M."/>
            <person name="Ihara Y."/>
            <person name="Oshima-Yamada Y."/>
            <person name="Ohtaka K."/>
            <person name="Satoh M."/>
            <person name="Sonobe K."/>
            <person name="Ishii M."/>
            <person name="Ohtani R."/>
            <person name="Kanamori-Sato M."/>
            <person name="Honoki R."/>
            <person name="Miyazaki D."/>
            <person name="Mochizuki H."/>
            <person name="Umetsu J."/>
            <person name="Higashi K."/>
            <person name="Shibata D."/>
            <person name="Kamiya Y."/>
            <person name="Sato N."/>
            <person name="Nakamura Y."/>
            <person name="Tabata S."/>
            <person name="Ida S."/>
            <person name="Kurokawa K."/>
            <person name="Ohta H."/>
        </authorList>
    </citation>
    <scope>NUCLEOTIDE SEQUENCE [LARGE SCALE GENOMIC DNA]</scope>
    <source>
        <strain evidence="11 12">NIES-2285</strain>
    </source>
</reference>
<dbReference type="InterPro" id="IPR001650">
    <property type="entry name" value="Helicase_C-like"/>
</dbReference>
<dbReference type="GO" id="GO:0003723">
    <property type="term" value="F:RNA binding"/>
    <property type="evidence" value="ECO:0007669"/>
    <property type="project" value="UniProtKB-KW"/>
</dbReference>
<keyword evidence="4" id="KW-0378">Hydrolase</keyword>
<dbReference type="SMART" id="SM00490">
    <property type="entry name" value="HELICc"/>
    <property type="match status" value="1"/>
</dbReference>
<protein>
    <recommendedName>
        <fullName evidence="2">RNA helicase</fullName>
        <ecNumber evidence="2">3.6.4.13</ecNumber>
    </recommendedName>
</protein>
<organism evidence="11 12">
    <name type="scientific">Klebsormidium nitens</name>
    <name type="common">Green alga</name>
    <name type="synonym">Ulothrix nitens</name>
    <dbReference type="NCBI Taxonomy" id="105231"/>
    <lineage>
        <taxon>Eukaryota</taxon>
        <taxon>Viridiplantae</taxon>
        <taxon>Streptophyta</taxon>
        <taxon>Klebsormidiophyceae</taxon>
        <taxon>Klebsormidiales</taxon>
        <taxon>Klebsormidiaceae</taxon>
        <taxon>Klebsormidium</taxon>
    </lineage>
</organism>
<evidence type="ECO:0000259" key="10">
    <source>
        <dbReference type="PROSITE" id="PS51194"/>
    </source>
</evidence>
<dbReference type="InterPro" id="IPR059027">
    <property type="entry name" value="DD_DDX21-DDX50"/>
</dbReference>
<dbReference type="PROSITE" id="PS51192">
    <property type="entry name" value="HELICASE_ATP_BIND_1"/>
    <property type="match status" value="1"/>
</dbReference>
<dbReference type="PROSITE" id="PS51194">
    <property type="entry name" value="HELICASE_CTER"/>
    <property type="match status" value="1"/>
</dbReference>
<gene>
    <name evidence="11" type="ORF">KFL_005180080</name>
</gene>
<feature type="compositionally biased region" description="Gly residues" evidence="8">
    <location>
        <begin position="669"/>
        <end position="710"/>
    </location>
</feature>
<dbReference type="PANTHER" id="PTHR47959:SF1">
    <property type="entry name" value="ATP-DEPENDENT RNA HELICASE DBPA"/>
    <property type="match status" value="1"/>
</dbReference>
<dbReference type="GO" id="GO:0016787">
    <property type="term" value="F:hydrolase activity"/>
    <property type="evidence" value="ECO:0007669"/>
    <property type="project" value="UniProtKB-KW"/>
</dbReference>
<evidence type="ECO:0000256" key="2">
    <source>
        <dbReference type="ARBA" id="ARBA00012552"/>
    </source>
</evidence>
<evidence type="ECO:0000256" key="4">
    <source>
        <dbReference type="ARBA" id="ARBA00022801"/>
    </source>
</evidence>
<sequence length="768" mass="82330">MAASMSLVRGTCAPSAALAPKLSACSSAKAGVSLLPAVGFLVPPRSVGSSFLAGDADLSSVRKMCRNAGRGGALQAQAVAEFVETREPLNGTLRKVTLPYSEDDSELENGRESDYEEVETESEPELAATDIRNFDLSKETVRALQARGIENLFAIQCAVIQPAMAGRDIIARARTGTGKTLAFGLPIIEKLLAARAENGASMRGRAGRLPKCLVMAPTRELAKQVEKEFMESAPSLQTVCVYGGAPISGQERTLRRGVDVAVGTPGRIMDLMERGALDLQEVRYMVLDEADQMLNVGFEEAVEHILRNCPVEQRQSMLFSATMPTWVRRLSRKYLNNPEVIDLVGDDDAKIPEGLKIMAVQVPRNAKRNVLIDLITVHGRGRRTIVFGQTKRDVDDIAVLLSRTHNAEALHGDIAQSQREKSLQGFRDGRFKVLVATDVASRGLDIPDVDLVIHYELPNDTETFVHRSGRTGRAGKDGIAIAMYAAPERRMMSRLAAACGKDFVNIQPPNPSDVLNAAGQQALEMLEGVDAELYPHFFPAAEQLIAERGPLNAVASALAAISGFREPPKPKSLLTFEEGWTTLQVVRSASGRGPIVSPRNVQALLGSVGQQFADNVGKIRLISDRDVDGAVFDLPTKLAKRLVEIKEAEGDYFDEVQQLPRLVEEFRGGDMGGRGGSRGGYGRGGGGGGYRERSGYGGSRSGGGGGGYGGSRERGSGSSYGGPREGRGGSDFDFGRRPSSGGERTSRPRYGGSSGGHDDFGGGGARRW</sequence>
<dbReference type="InterPro" id="IPR012562">
    <property type="entry name" value="GUCT"/>
</dbReference>
<evidence type="ECO:0000313" key="11">
    <source>
        <dbReference type="EMBL" id="GAQ89408.1"/>
    </source>
</evidence>
<dbReference type="Pfam" id="PF00270">
    <property type="entry name" value="DEAD"/>
    <property type="match status" value="1"/>
</dbReference>
<dbReference type="OrthoDB" id="4255at2759"/>
<dbReference type="CDD" id="cd00268">
    <property type="entry name" value="DEADc"/>
    <property type="match status" value="1"/>
</dbReference>
<evidence type="ECO:0000256" key="1">
    <source>
        <dbReference type="ARBA" id="ARBA00006517"/>
    </source>
</evidence>
<evidence type="ECO:0000256" key="8">
    <source>
        <dbReference type="SAM" id="MobiDB-lite"/>
    </source>
</evidence>
<dbReference type="STRING" id="105231.A0A1Y1IMQ9"/>
<dbReference type="Pfam" id="PF00271">
    <property type="entry name" value="Helicase_C"/>
    <property type="match status" value="1"/>
</dbReference>
<dbReference type="SUPFAM" id="SSF52540">
    <property type="entry name" value="P-loop containing nucleoside triphosphate hydrolases"/>
    <property type="match status" value="1"/>
</dbReference>
<feature type="domain" description="Helicase C-terminal" evidence="10">
    <location>
        <begin position="370"/>
        <end position="515"/>
    </location>
</feature>
<dbReference type="SMART" id="SM00487">
    <property type="entry name" value="DEXDc"/>
    <property type="match status" value="1"/>
</dbReference>
<evidence type="ECO:0000256" key="7">
    <source>
        <dbReference type="ARBA" id="ARBA00022884"/>
    </source>
</evidence>
<dbReference type="CDD" id="cd12938">
    <property type="entry name" value="GUCT_Hera"/>
    <property type="match status" value="1"/>
</dbReference>
<keyword evidence="5 11" id="KW-0347">Helicase</keyword>
<dbReference type="InterPro" id="IPR011545">
    <property type="entry name" value="DEAD/DEAH_box_helicase_dom"/>
</dbReference>
<dbReference type="CDD" id="cd18787">
    <property type="entry name" value="SF2_C_DEAD"/>
    <property type="match status" value="1"/>
</dbReference>
<evidence type="ECO:0000259" key="9">
    <source>
        <dbReference type="PROSITE" id="PS51192"/>
    </source>
</evidence>
<dbReference type="OMA" id="IQYFIPA"/>
<dbReference type="PANTHER" id="PTHR47959">
    <property type="entry name" value="ATP-DEPENDENT RNA HELICASE RHLE-RELATED"/>
    <property type="match status" value="1"/>
</dbReference>
<dbReference type="GO" id="GO:0005524">
    <property type="term" value="F:ATP binding"/>
    <property type="evidence" value="ECO:0007669"/>
    <property type="project" value="UniProtKB-KW"/>
</dbReference>
<keyword evidence="6" id="KW-0067">ATP-binding</keyword>
<evidence type="ECO:0000256" key="6">
    <source>
        <dbReference type="ARBA" id="ARBA00022840"/>
    </source>
</evidence>
<accession>A0A1Y1IMQ9</accession>
<keyword evidence="3" id="KW-0547">Nucleotide-binding</keyword>
<dbReference type="Gene3D" id="3.40.50.300">
    <property type="entry name" value="P-loop containing nucleotide triphosphate hydrolases"/>
    <property type="match status" value="2"/>
</dbReference>
<keyword evidence="7" id="KW-0694">RNA-binding</keyword>
<dbReference type="InterPro" id="IPR044742">
    <property type="entry name" value="DEAD/DEAH_RhlB"/>
</dbReference>
<name>A0A1Y1IMQ9_KLENI</name>
<dbReference type="EMBL" id="DF237467">
    <property type="protein sequence ID" value="GAQ89408.1"/>
    <property type="molecule type" value="Genomic_DNA"/>
</dbReference>
<dbReference type="Pfam" id="PF26142">
    <property type="entry name" value="DD_DDX21-DDX50"/>
    <property type="match status" value="1"/>
</dbReference>
<dbReference type="InterPro" id="IPR014001">
    <property type="entry name" value="Helicase_ATP-bd"/>
</dbReference>